<feature type="binding site" evidence="12">
    <location>
        <position position="675"/>
    </location>
    <ligand>
        <name>Zn(2+)</name>
        <dbReference type="ChEBI" id="CHEBI:29105"/>
        <label>1</label>
        <note>catalytic</note>
    </ligand>
</feature>
<dbReference type="EMBL" id="OANT01000001">
    <property type="protein sequence ID" value="SNX43821.1"/>
    <property type="molecule type" value="Genomic_DNA"/>
</dbReference>
<dbReference type="SUPFAM" id="SSF51726">
    <property type="entry name" value="UROD/MetE-like"/>
    <property type="match status" value="2"/>
</dbReference>
<dbReference type="GO" id="GO:0032259">
    <property type="term" value="P:methylation"/>
    <property type="evidence" value="ECO:0007669"/>
    <property type="project" value="UniProtKB-KW"/>
</dbReference>
<feature type="binding site" evidence="11">
    <location>
        <position position="494"/>
    </location>
    <ligand>
        <name>L-methionine</name>
        <dbReference type="ChEBI" id="CHEBI:57844"/>
    </ligand>
</feature>
<dbReference type="Gene3D" id="3.20.20.210">
    <property type="match status" value="2"/>
</dbReference>
<comment type="similarity">
    <text evidence="3">Belongs to the vitamin-B12 independent methionine synthase family.</text>
</comment>
<evidence type="ECO:0000256" key="10">
    <source>
        <dbReference type="ARBA" id="ARBA00023167"/>
    </source>
</evidence>
<dbReference type="OrthoDB" id="244285at2"/>
<evidence type="ECO:0000256" key="3">
    <source>
        <dbReference type="ARBA" id="ARBA00009553"/>
    </source>
</evidence>
<comment type="pathway">
    <text evidence="2">Amino-acid biosynthesis; L-methionine biosynthesis via de novo pathway; L-methionine from L-homocysteine (MetE route): step 1/1.</text>
</comment>
<evidence type="ECO:0000256" key="1">
    <source>
        <dbReference type="ARBA" id="ARBA00002777"/>
    </source>
</evidence>
<dbReference type="PIRSF" id="PIRSF000382">
    <property type="entry name" value="MeTrfase_B12_ind"/>
    <property type="match status" value="1"/>
</dbReference>
<dbReference type="EC" id="2.1.1.14" evidence="4"/>
<keyword evidence="5" id="KW-0489">Methyltransferase</keyword>
<evidence type="ECO:0000313" key="17">
    <source>
        <dbReference type="Proteomes" id="UP000219042"/>
    </source>
</evidence>
<evidence type="ECO:0000256" key="7">
    <source>
        <dbReference type="ARBA" id="ARBA00022679"/>
    </source>
</evidence>
<evidence type="ECO:0000259" key="14">
    <source>
        <dbReference type="Pfam" id="PF01717"/>
    </source>
</evidence>
<evidence type="ECO:0000256" key="2">
    <source>
        <dbReference type="ARBA" id="ARBA00004681"/>
    </source>
</evidence>
<dbReference type="Pfam" id="PF01717">
    <property type="entry name" value="Meth_synt_2"/>
    <property type="match status" value="1"/>
</dbReference>
<dbReference type="NCBIfam" id="NF003556">
    <property type="entry name" value="PRK05222.1"/>
    <property type="match status" value="1"/>
</dbReference>
<comment type="function">
    <text evidence="1">Catalyzes the transfer of a methyl group from 5-methyltetrahydrofolate to homocysteine resulting in methionine formation.</text>
</comment>
<organism evidence="16 17">
    <name type="scientific">Acinetobacter puyangensis</name>
    <dbReference type="NCBI Taxonomy" id="1096779"/>
    <lineage>
        <taxon>Bacteria</taxon>
        <taxon>Pseudomonadati</taxon>
        <taxon>Pseudomonadota</taxon>
        <taxon>Gammaproteobacteria</taxon>
        <taxon>Moraxellales</taxon>
        <taxon>Moraxellaceae</taxon>
        <taxon>Acinetobacter</taxon>
    </lineage>
</organism>
<keyword evidence="9 12" id="KW-0862">Zinc</keyword>
<gene>
    <name evidence="16" type="ORF">SAMN05421731_101865</name>
</gene>
<dbReference type="InterPro" id="IPR013215">
    <property type="entry name" value="Cbl-indep_Met_Synth_N"/>
</dbReference>
<dbReference type="GO" id="GO:0008270">
    <property type="term" value="F:zinc ion binding"/>
    <property type="evidence" value="ECO:0007669"/>
    <property type="project" value="InterPro"/>
</dbReference>
<dbReference type="RefSeq" id="WP_097078140.1">
    <property type="nucleotide sequence ID" value="NZ_BAABHT010000020.1"/>
</dbReference>
<dbReference type="AlphaFoldDB" id="A0A240E5L9"/>
<evidence type="ECO:0000256" key="12">
    <source>
        <dbReference type="PIRSR" id="PIRSR000382-2"/>
    </source>
</evidence>
<feature type="binding site" evidence="12">
    <location>
        <position position="736"/>
    </location>
    <ligand>
        <name>Zn(2+)</name>
        <dbReference type="ChEBI" id="CHEBI:29105"/>
        <label>1</label>
        <note>catalytic</note>
    </ligand>
</feature>
<feature type="binding site" evidence="11">
    <location>
        <position position="609"/>
    </location>
    <ligand>
        <name>L-homocysteine</name>
        <dbReference type="ChEBI" id="CHEBI:58199"/>
    </ligand>
</feature>
<dbReference type="GO" id="GO:0009086">
    <property type="term" value="P:methionine biosynthetic process"/>
    <property type="evidence" value="ECO:0007669"/>
    <property type="project" value="UniProtKB-KW"/>
</dbReference>
<evidence type="ECO:0000256" key="6">
    <source>
        <dbReference type="ARBA" id="ARBA00022605"/>
    </source>
</evidence>
<keyword evidence="7" id="KW-0808">Transferase</keyword>
<keyword evidence="8 12" id="KW-0479">Metal-binding</keyword>
<evidence type="ECO:0000256" key="13">
    <source>
        <dbReference type="PIRSR" id="PIRSR000382-3"/>
    </source>
</evidence>
<feature type="binding site" evidence="11">
    <location>
        <begin position="525"/>
        <end position="526"/>
    </location>
    <ligand>
        <name>5-methyltetrahydropteroyltri-L-glutamate</name>
        <dbReference type="ChEBI" id="CHEBI:58207"/>
    </ligand>
</feature>
<feature type="binding site" evidence="12">
    <location>
        <position position="653"/>
    </location>
    <ligand>
        <name>Zn(2+)</name>
        <dbReference type="ChEBI" id="CHEBI:29105"/>
        <label>1</label>
        <note>catalytic</note>
    </ligand>
</feature>
<evidence type="ECO:0000256" key="8">
    <source>
        <dbReference type="ARBA" id="ARBA00022723"/>
    </source>
</evidence>
<feature type="domain" description="Cobalamin-independent methionine synthase MetE C-terminal/archaeal" evidence="14">
    <location>
        <begin position="436"/>
        <end position="758"/>
    </location>
</feature>
<feature type="binding site" evidence="12">
    <location>
        <position position="651"/>
    </location>
    <ligand>
        <name>Zn(2+)</name>
        <dbReference type="ChEBI" id="CHEBI:29105"/>
        <label>1</label>
        <note>catalytic</note>
    </ligand>
</feature>
<keyword evidence="6" id="KW-0028">Amino-acid biosynthesis</keyword>
<feature type="binding site" evidence="11">
    <location>
        <position position="20"/>
    </location>
    <ligand>
        <name>5-methyltetrahydropteroyltri-L-glutamate</name>
        <dbReference type="ChEBI" id="CHEBI:58207"/>
    </ligand>
</feature>
<proteinExistence type="inferred from homology"/>
<feature type="domain" description="Cobalamin-independent methionine synthase MetE N-terminal" evidence="15">
    <location>
        <begin position="5"/>
        <end position="343"/>
    </location>
</feature>
<dbReference type="InterPro" id="IPR038071">
    <property type="entry name" value="UROD/MetE-like_sf"/>
</dbReference>
<dbReference type="GO" id="GO:0003871">
    <property type="term" value="F:5-methyltetrahydropteroyltriglutamate-homocysteine S-methyltransferase activity"/>
    <property type="evidence" value="ECO:0007669"/>
    <property type="project" value="UniProtKB-EC"/>
</dbReference>
<feature type="binding site" evidence="11">
    <location>
        <position position="122"/>
    </location>
    <ligand>
        <name>5-methyltetrahydropteroyltri-L-glutamate</name>
        <dbReference type="ChEBI" id="CHEBI:58207"/>
    </ligand>
</feature>
<reference evidence="17" key="1">
    <citation type="submission" date="2016-09" db="EMBL/GenBank/DDBJ databases">
        <authorList>
            <person name="Varghese N."/>
            <person name="Submissions S."/>
        </authorList>
    </citation>
    <scope>NUCLEOTIDE SEQUENCE [LARGE SCALE GENOMIC DNA]</scope>
    <source>
        <strain evidence="17">ANC 4466</strain>
    </source>
</reference>
<feature type="binding site" evidence="11">
    <location>
        <begin position="441"/>
        <end position="443"/>
    </location>
    <ligand>
        <name>L-methionine</name>
        <dbReference type="ChEBI" id="CHEBI:57844"/>
    </ligand>
</feature>
<dbReference type="UniPathway" id="UPA00051">
    <property type="reaction ID" value="UER00082"/>
</dbReference>
<comment type="cofactor">
    <cofactor evidence="12">
        <name>Zn(2+)</name>
        <dbReference type="ChEBI" id="CHEBI:29105"/>
    </cofactor>
    <text evidence="12">Binds 2 Zn(2+) ions per subunit.</text>
</comment>
<evidence type="ECO:0000256" key="4">
    <source>
        <dbReference type="ARBA" id="ARBA00012034"/>
    </source>
</evidence>
<feature type="binding site" evidence="11">
    <location>
        <position position="609"/>
    </location>
    <ligand>
        <name>L-methionine</name>
        <dbReference type="ChEBI" id="CHEBI:57844"/>
    </ligand>
</feature>
<evidence type="ECO:0000256" key="5">
    <source>
        <dbReference type="ARBA" id="ARBA00022603"/>
    </source>
</evidence>
<accession>A0A240E5L9</accession>
<sequence>MGIQTHILGYPRIGVKRELKFAEEAYWKGESTQAEFLEQAQAVEAANWQAQVDAGLALLTVGDFVFYDAILTQAVRLGVIPARFAESAKLNQVDQQFYLARGRAPDCSDVAALEMTKWFDTNYHYLVPEFTLNQEFHADFSDLLAQVDRAKAFNQPLKVVVPGLLTFLYLSRIVDGKAEKAAATACGCGSEHTEAAAGYIANHATLKFIDALVPIYAKLFDDLKARGVEYVQVDEPILVLDLAPEWQAAFERTYNLLQRRDGLKLIISTYFETLGENLNLAVNLPVAGLHIDITREKAGEFFWKKVIDQLPAHKILSLGLINGRSVWASDLVQLNDIVVTAEKSLGDRLWLSTGSSLLHVPVDLRSEQVPAEIEGKLAFARQKLDELVALANGNISENPALNFALQAAFDLQGQARQEPFTERYAAQQAKFNLPLLPTTTIGSFPQTAEIRAARAAWNKGNLSDADYEAAMKKEIAYAIEQQEQLGIDVFVHGEAERTDMVEYFAGLLDGFWLSKFGWVQSYGSRCVRPPIIVADITRPHAMTVKWITYANSLTDKIVKGMLTGPVTILNWSFPPAHRSRREVCLQLAEAIRQEVSDLQDAGVEIIQIDEAAFREALPLRTADRADYWDWTVKSFKHCSSSAKVDTQIHTHMCYSDFKDCLPQITAMDADVITIETSRSGLQLLEVFHQQGYPNAIGPGVYDIHSPRTPSADNMRVVIDGALKTIPAERLWVNPDCGLKTRNWDETCAALTEMVKMAKTVRAELEAKKATA</sequence>
<dbReference type="CDD" id="cd03311">
    <property type="entry name" value="CIMS_C_terminal_like"/>
    <property type="match status" value="1"/>
</dbReference>
<keyword evidence="17" id="KW-1185">Reference proteome</keyword>
<name>A0A240E5L9_9GAMM</name>
<dbReference type="InterPro" id="IPR006276">
    <property type="entry name" value="Cobalamin-indep_Met_synthase"/>
</dbReference>
<protein>
    <recommendedName>
        <fullName evidence="4">5-methyltetrahydropteroyltriglutamate--homocysteine S-methyltransferase</fullName>
        <ecNumber evidence="4">2.1.1.14</ecNumber>
    </recommendedName>
</protein>
<evidence type="ECO:0000259" key="15">
    <source>
        <dbReference type="Pfam" id="PF08267"/>
    </source>
</evidence>
<evidence type="ECO:0000256" key="11">
    <source>
        <dbReference type="PIRSR" id="PIRSR000382-1"/>
    </source>
</evidence>
<evidence type="ECO:0000256" key="9">
    <source>
        <dbReference type="ARBA" id="ARBA00022833"/>
    </source>
</evidence>
<dbReference type="InterPro" id="IPR002629">
    <property type="entry name" value="Met_Synth_C/arc"/>
</dbReference>
<dbReference type="CDD" id="cd03312">
    <property type="entry name" value="CIMS_N_terminal_like"/>
    <property type="match status" value="1"/>
</dbReference>
<feature type="binding site" evidence="11">
    <location>
        <position position="571"/>
    </location>
    <ligand>
        <name>5-methyltetrahydropteroyltri-L-glutamate</name>
        <dbReference type="ChEBI" id="CHEBI:58207"/>
    </ligand>
</feature>
<feature type="binding site" evidence="11">
    <location>
        <begin position="441"/>
        <end position="443"/>
    </location>
    <ligand>
        <name>L-homocysteine</name>
        <dbReference type="ChEBI" id="CHEBI:58199"/>
    </ligand>
</feature>
<dbReference type="Pfam" id="PF08267">
    <property type="entry name" value="Meth_synt_1"/>
    <property type="match status" value="1"/>
</dbReference>
<dbReference type="Proteomes" id="UP000219042">
    <property type="component" value="Unassembled WGS sequence"/>
</dbReference>
<evidence type="ECO:0000313" key="16">
    <source>
        <dbReference type="EMBL" id="SNX43821.1"/>
    </source>
</evidence>
<keyword evidence="10" id="KW-0486">Methionine biosynthesis</keyword>
<feature type="active site" description="Proton donor" evidence="13">
    <location>
        <position position="704"/>
    </location>
</feature>
<dbReference type="PANTHER" id="PTHR30519">
    <property type="entry name" value="5-METHYLTETRAHYDROPTEROYLTRIGLUTAMATE--HOMOCYSTEINE METHYLTRANSFERASE"/>
    <property type="match status" value="1"/>
</dbReference>